<name>A0A1M7YF20_9BACT</name>
<accession>A0A1M7YF20</accession>
<sequence>MLNPRFRSFLVTFFTCSAHGYTLENVESDPHFKWLGDVSQEIGNSRAVVPQHFMPSTAEGSTAI</sequence>
<dbReference type="EMBL" id="FRFE01000023">
    <property type="protein sequence ID" value="SHO51186.1"/>
    <property type="molecule type" value="Genomic_DNA"/>
</dbReference>
<proteinExistence type="predicted"/>
<dbReference type="STRING" id="1121416.SAMN02745220_03891"/>
<gene>
    <name evidence="1" type="ORF">SAMN02745220_03891</name>
</gene>
<organism evidence="1 2">
    <name type="scientific">Desulfopila aestuarii DSM 18488</name>
    <dbReference type="NCBI Taxonomy" id="1121416"/>
    <lineage>
        <taxon>Bacteria</taxon>
        <taxon>Pseudomonadati</taxon>
        <taxon>Thermodesulfobacteriota</taxon>
        <taxon>Desulfobulbia</taxon>
        <taxon>Desulfobulbales</taxon>
        <taxon>Desulfocapsaceae</taxon>
        <taxon>Desulfopila</taxon>
    </lineage>
</organism>
<dbReference type="AlphaFoldDB" id="A0A1M7YF20"/>
<protein>
    <submittedName>
        <fullName evidence="1">Uncharacterized protein</fullName>
    </submittedName>
</protein>
<evidence type="ECO:0000313" key="1">
    <source>
        <dbReference type="EMBL" id="SHO51186.1"/>
    </source>
</evidence>
<evidence type="ECO:0000313" key="2">
    <source>
        <dbReference type="Proteomes" id="UP000184603"/>
    </source>
</evidence>
<dbReference type="Proteomes" id="UP000184603">
    <property type="component" value="Unassembled WGS sequence"/>
</dbReference>
<keyword evidence="2" id="KW-1185">Reference proteome</keyword>
<reference evidence="1 2" key="1">
    <citation type="submission" date="2016-12" db="EMBL/GenBank/DDBJ databases">
        <authorList>
            <person name="Song W.-J."/>
            <person name="Kurnit D.M."/>
        </authorList>
    </citation>
    <scope>NUCLEOTIDE SEQUENCE [LARGE SCALE GENOMIC DNA]</scope>
    <source>
        <strain evidence="1 2">DSM 18488</strain>
    </source>
</reference>